<keyword evidence="1" id="KW-0677">Repeat</keyword>
<feature type="compositionally biased region" description="Low complexity" evidence="4">
    <location>
        <begin position="65"/>
        <end position="75"/>
    </location>
</feature>
<protein>
    <recommendedName>
        <fullName evidence="5">RRM domain-containing protein</fullName>
    </recommendedName>
</protein>
<evidence type="ECO:0000256" key="1">
    <source>
        <dbReference type="ARBA" id="ARBA00022737"/>
    </source>
</evidence>
<evidence type="ECO:0000313" key="6">
    <source>
        <dbReference type="EMBL" id="CAK0839249.1"/>
    </source>
</evidence>
<dbReference type="InterPro" id="IPR012677">
    <property type="entry name" value="Nucleotide-bd_a/b_plait_sf"/>
</dbReference>
<feature type="compositionally biased region" description="Basic residues" evidence="4">
    <location>
        <begin position="413"/>
        <end position="423"/>
    </location>
</feature>
<feature type="region of interest" description="Disordered" evidence="4">
    <location>
        <begin position="82"/>
        <end position="101"/>
    </location>
</feature>
<feature type="compositionally biased region" description="Acidic residues" evidence="4">
    <location>
        <begin position="88"/>
        <end position="101"/>
    </location>
</feature>
<sequence>MCRTFFVLPEDEADDDAYSEGEVPLKRPAGPAPADAKTRAPDAKAASKGGDTCADRTDEVDGEGEAPLGALAAPAKASARAQAAAAKEDDEGAEVLGSDEEVPLKRIEGRLDEKKAAGKGKGKGKSCKEFEVFVGGLPPAATEKKVRKHFAGCGNIISVNLPLSSDGVHRGKAFVEFDSKAACDTAIKLHDGSDFQGSSISVRLAGDRGKSAETTERWRKDFEVCVAGLPFSMSTDDIRKVFEKYGKIVAFRMPPDAAGNHRGIAFVCYASRSSCAAALALHGTIFGERGLFVYMSGDKAAASAARKPPLPLPLKEKAAACKKEFELFLGGLPFAATEDVLRKDFSECGELASLRIVKDADGNCKGTAFVEYRDKASCEAALKFDGTEYGGRKLRVRYSSDDSGKRTSEAGKGKGRGKGKAKSGKAPVVTGNKDLEIMITGLPFAATQEKVREDFEECGEIVRLVMPLNDDGNAKGNAYIEFTSKAACEKALEYNDTEYGGRWIRVRMSGDRVGSAESKAKAKSKVGVQKTGQVKFDSDDE</sequence>
<feature type="domain" description="RRM" evidence="5">
    <location>
        <begin position="435"/>
        <end position="511"/>
    </location>
</feature>
<feature type="compositionally biased region" description="Basic and acidic residues" evidence="4">
    <location>
        <begin position="399"/>
        <end position="412"/>
    </location>
</feature>
<evidence type="ECO:0000256" key="3">
    <source>
        <dbReference type="PROSITE-ProRule" id="PRU00176"/>
    </source>
</evidence>
<reference evidence="6" key="1">
    <citation type="submission" date="2023-10" db="EMBL/GenBank/DDBJ databases">
        <authorList>
            <person name="Chen Y."/>
            <person name="Shah S."/>
            <person name="Dougan E. K."/>
            <person name="Thang M."/>
            <person name="Chan C."/>
        </authorList>
    </citation>
    <scope>NUCLEOTIDE SEQUENCE [LARGE SCALE GENOMIC DNA]</scope>
</reference>
<dbReference type="InterPro" id="IPR035979">
    <property type="entry name" value="RBD_domain_sf"/>
</dbReference>
<evidence type="ECO:0000259" key="5">
    <source>
        <dbReference type="PROSITE" id="PS50102"/>
    </source>
</evidence>
<dbReference type="EMBL" id="CAUYUJ010014281">
    <property type="protein sequence ID" value="CAK0839249.1"/>
    <property type="molecule type" value="Genomic_DNA"/>
</dbReference>
<feature type="region of interest" description="Disordered" evidence="4">
    <location>
        <begin position="399"/>
        <end position="426"/>
    </location>
</feature>
<organism evidence="6 7">
    <name type="scientific">Prorocentrum cordatum</name>
    <dbReference type="NCBI Taxonomy" id="2364126"/>
    <lineage>
        <taxon>Eukaryota</taxon>
        <taxon>Sar</taxon>
        <taxon>Alveolata</taxon>
        <taxon>Dinophyceae</taxon>
        <taxon>Prorocentrales</taxon>
        <taxon>Prorocentraceae</taxon>
        <taxon>Prorocentrum</taxon>
    </lineage>
</organism>
<feature type="compositionally biased region" description="Acidic residues" evidence="4">
    <location>
        <begin position="9"/>
        <end position="19"/>
    </location>
</feature>
<feature type="domain" description="RRM" evidence="5">
    <location>
        <begin position="325"/>
        <end position="401"/>
    </location>
</feature>
<evidence type="ECO:0000256" key="2">
    <source>
        <dbReference type="ARBA" id="ARBA00022884"/>
    </source>
</evidence>
<keyword evidence="7" id="KW-1185">Reference proteome</keyword>
<dbReference type="PANTHER" id="PTHR23236:SF119">
    <property type="entry name" value="NUCLEAR RNA-BINDING PROTEIN SART-3"/>
    <property type="match status" value="1"/>
</dbReference>
<feature type="domain" description="RRM" evidence="5">
    <location>
        <begin position="130"/>
        <end position="207"/>
    </location>
</feature>
<feature type="region of interest" description="Disordered" evidence="4">
    <location>
        <begin position="1"/>
        <end position="75"/>
    </location>
</feature>
<dbReference type="CDD" id="cd00590">
    <property type="entry name" value="RRM_SF"/>
    <property type="match status" value="4"/>
</dbReference>
<dbReference type="SMART" id="SM00360">
    <property type="entry name" value="RRM"/>
    <property type="match status" value="4"/>
</dbReference>
<dbReference type="Gene3D" id="3.30.70.330">
    <property type="match status" value="4"/>
</dbReference>
<name>A0ABN9T2P6_9DINO</name>
<gene>
    <name evidence="6" type="ORF">PCOR1329_LOCUS34973</name>
</gene>
<evidence type="ECO:0000256" key="4">
    <source>
        <dbReference type="SAM" id="MobiDB-lite"/>
    </source>
</evidence>
<keyword evidence="2 3" id="KW-0694">RNA-binding</keyword>
<dbReference type="PANTHER" id="PTHR23236">
    <property type="entry name" value="EUKARYOTIC TRANSLATION INITIATION FACTOR 4B/4H"/>
    <property type="match status" value="1"/>
</dbReference>
<evidence type="ECO:0000313" key="7">
    <source>
        <dbReference type="Proteomes" id="UP001189429"/>
    </source>
</evidence>
<accession>A0ABN9T2P6</accession>
<feature type="region of interest" description="Disordered" evidence="4">
    <location>
        <begin position="514"/>
        <end position="541"/>
    </location>
</feature>
<feature type="domain" description="RRM" evidence="5">
    <location>
        <begin position="222"/>
        <end position="298"/>
    </location>
</feature>
<proteinExistence type="predicted"/>
<dbReference type="InterPro" id="IPR000504">
    <property type="entry name" value="RRM_dom"/>
</dbReference>
<dbReference type="SUPFAM" id="SSF54928">
    <property type="entry name" value="RNA-binding domain, RBD"/>
    <property type="match status" value="4"/>
</dbReference>
<dbReference type="PROSITE" id="PS50102">
    <property type="entry name" value="RRM"/>
    <property type="match status" value="4"/>
</dbReference>
<comment type="caution">
    <text evidence="6">The sequence shown here is derived from an EMBL/GenBank/DDBJ whole genome shotgun (WGS) entry which is preliminary data.</text>
</comment>
<dbReference type="Proteomes" id="UP001189429">
    <property type="component" value="Unassembled WGS sequence"/>
</dbReference>
<dbReference type="Pfam" id="PF00076">
    <property type="entry name" value="RRM_1"/>
    <property type="match status" value="4"/>
</dbReference>